<reference evidence="1 2" key="1">
    <citation type="submission" date="2022-05" db="EMBL/GenBank/DDBJ databases">
        <title>Genome Sequencing of Bee-Associated Microbes.</title>
        <authorList>
            <person name="Dunlap C."/>
        </authorList>
    </citation>
    <scope>NUCLEOTIDE SEQUENCE [LARGE SCALE GENOMIC DNA]</scope>
    <source>
        <strain evidence="1 2">NRRL B-04010</strain>
    </source>
</reference>
<evidence type="ECO:0000313" key="2">
    <source>
        <dbReference type="Proteomes" id="UP001527181"/>
    </source>
</evidence>
<name>A0ABT4GZH1_PAEAL</name>
<keyword evidence="2" id="KW-1185">Reference proteome</keyword>
<dbReference type="Proteomes" id="UP001527181">
    <property type="component" value="Unassembled WGS sequence"/>
</dbReference>
<evidence type="ECO:0000313" key="1">
    <source>
        <dbReference type="EMBL" id="MCY9762122.1"/>
    </source>
</evidence>
<sequence>MEMELFYPEVLVTIGNYEFEQGIEIEVYSSADSYFDWAKIRFTKQFQDKISIARKDQAKIELGYDGDYHTVFSGYVVSPYNEGSGQNEIMLKDAMIMLEDTVITNTFLDTTPHELMNYMLGKAGISNAKLSRKMFPKKARVPIVRKNAIAMIQDIHAIWKIKEKFFFADDVFYWGERPEQVHVYEFEYAENIISLERSGGIWELESVSAPFIRHSHIISVQHPKISGEFKVMKIIFSTSETGFIRTRIYF</sequence>
<proteinExistence type="predicted"/>
<gene>
    <name evidence="1" type="ORF">M5X12_16240</name>
</gene>
<dbReference type="EMBL" id="JAMDNP010000029">
    <property type="protein sequence ID" value="MCY9762122.1"/>
    <property type="molecule type" value="Genomic_DNA"/>
</dbReference>
<dbReference type="RefSeq" id="WP_268600819.1">
    <property type="nucleotide sequence ID" value="NZ_JAMDNP010000029.1"/>
</dbReference>
<comment type="caution">
    <text evidence="1">The sequence shown here is derived from an EMBL/GenBank/DDBJ whole genome shotgun (WGS) entry which is preliminary data.</text>
</comment>
<organism evidence="1 2">
    <name type="scientific">Paenibacillus alvei</name>
    <name type="common">Bacillus alvei</name>
    <dbReference type="NCBI Taxonomy" id="44250"/>
    <lineage>
        <taxon>Bacteria</taxon>
        <taxon>Bacillati</taxon>
        <taxon>Bacillota</taxon>
        <taxon>Bacilli</taxon>
        <taxon>Bacillales</taxon>
        <taxon>Paenibacillaceae</taxon>
        <taxon>Paenibacillus</taxon>
    </lineage>
</organism>
<protein>
    <submittedName>
        <fullName evidence="1">Serine/arginine repetitive matrix protein 2</fullName>
    </submittedName>
</protein>
<accession>A0ABT4GZH1</accession>